<dbReference type="EMBL" id="LLXL01005886">
    <property type="protein sequence ID" value="PKK56284.1"/>
    <property type="molecule type" value="Genomic_DNA"/>
</dbReference>
<reference evidence="1 2" key="2">
    <citation type="submission" date="2017-10" db="EMBL/GenBank/DDBJ databases">
        <title>Extensive intraspecific genome diversity in a model arbuscular mycorrhizal fungus.</title>
        <authorList>
            <person name="Chen E.C.H."/>
            <person name="Morin E."/>
            <person name="Baudet D."/>
            <person name="Noel J."/>
            <person name="Ndikumana S."/>
            <person name="Charron P."/>
            <person name="St-Onge C."/>
            <person name="Giorgi J."/>
            <person name="Grigoriev I.V."/>
            <person name="Roux C."/>
            <person name="Martin F.M."/>
            <person name="Corradi N."/>
        </authorList>
    </citation>
    <scope>NUCLEOTIDE SEQUENCE [LARGE SCALE GENOMIC DNA]</scope>
    <source>
        <strain evidence="1 2">C2</strain>
    </source>
</reference>
<comment type="caution">
    <text evidence="1">The sequence shown here is derived from an EMBL/GenBank/DDBJ whole genome shotgun (WGS) entry which is preliminary data.</text>
</comment>
<dbReference type="AlphaFoldDB" id="A0A2N1M3S1"/>
<protein>
    <submittedName>
        <fullName evidence="1">Uncharacterized protein</fullName>
    </submittedName>
</protein>
<name>A0A2N1M3S1_9GLOM</name>
<dbReference type="Proteomes" id="UP000233469">
    <property type="component" value="Unassembled WGS sequence"/>
</dbReference>
<proteinExistence type="predicted"/>
<gene>
    <name evidence="1" type="ORF">RhiirC2_800359</name>
</gene>
<accession>A0A2N1M3S1</accession>
<evidence type="ECO:0000313" key="2">
    <source>
        <dbReference type="Proteomes" id="UP000233469"/>
    </source>
</evidence>
<reference evidence="1 2" key="1">
    <citation type="submission" date="2016-04" db="EMBL/GenBank/DDBJ databases">
        <title>Genome analyses suggest a sexual origin of heterokaryosis in a supposedly ancient asexual fungus.</title>
        <authorList>
            <person name="Ropars J."/>
            <person name="Sedzielewska K."/>
            <person name="Noel J."/>
            <person name="Charron P."/>
            <person name="Farinelli L."/>
            <person name="Marton T."/>
            <person name="Kruger M."/>
            <person name="Pelin A."/>
            <person name="Brachmann A."/>
            <person name="Corradi N."/>
        </authorList>
    </citation>
    <scope>NUCLEOTIDE SEQUENCE [LARGE SCALE GENOMIC DNA]</scope>
    <source>
        <strain evidence="1 2">C2</strain>
    </source>
</reference>
<sequence>MSWIKGISIIEISRFSTFNLLDNILQPVLEDKRKHPYVIIKDKNNKLSIGLVKKKTHIQKNGKKIDCLIIEVCNIKIYSDNPQQAIIQK</sequence>
<evidence type="ECO:0000313" key="1">
    <source>
        <dbReference type="EMBL" id="PKK56284.1"/>
    </source>
</evidence>
<organism evidence="1 2">
    <name type="scientific">Rhizophagus irregularis</name>
    <dbReference type="NCBI Taxonomy" id="588596"/>
    <lineage>
        <taxon>Eukaryota</taxon>
        <taxon>Fungi</taxon>
        <taxon>Fungi incertae sedis</taxon>
        <taxon>Mucoromycota</taxon>
        <taxon>Glomeromycotina</taxon>
        <taxon>Glomeromycetes</taxon>
        <taxon>Glomerales</taxon>
        <taxon>Glomeraceae</taxon>
        <taxon>Rhizophagus</taxon>
    </lineage>
</organism>